<comment type="caution">
    <text evidence="2">The sequence shown here is derived from an EMBL/GenBank/DDBJ whole genome shotgun (WGS) entry which is preliminary data.</text>
</comment>
<evidence type="ECO:0000256" key="1">
    <source>
        <dbReference type="SAM" id="MobiDB-lite"/>
    </source>
</evidence>
<name>A0AAD8PS54_9PEZI</name>
<dbReference type="Proteomes" id="UP001230504">
    <property type="component" value="Unassembled WGS sequence"/>
</dbReference>
<keyword evidence="3" id="KW-1185">Reference proteome</keyword>
<organism evidence="2 3">
    <name type="scientific">Colletotrichum navitas</name>
    <dbReference type="NCBI Taxonomy" id="681940"/>
    <lineage>
        <taxon>Eukaryota</taxon>
        <taxon>Fungi</taxon>
        <taxon>Dikarya</taxon>
        <taxon>Ascomycota</taxon>
        <taxon>Pezizomycotina</taxon>
        <taxon>Sordariomycetes</taxon>
        <taxon>Hypocreomycetidae</taxon>
        <taxon>Glomerellales</taxon>
        <taxon>Glomerellaceae</taxon>
        <taxon>Colletotrichum</taxon>
        <taxon>Colletotrichum graminicola species complex</taxon>
    </lineage>
</organism>
<feature type="non-terminal residue" evidence="2">
    <location>
        <position position="151"/>
    </location>
</feature>
<feature type="compositionally biased region" description="Pro residues" evidence="1">
    <location>
        <begin position="1"/>
        <end position="16"/>
    </location>
</feature>
<sequence length="151" mass="16013">MPGAPLPAACPSPLAPKPGHGDQVRSGSPRRGPLGALCSGLGHALSIPLRASPCFGTPFMMCDMSLRSGRDSPKKRIRNPSTSSSRPCIWSGDCAAFGAVPSFSRHTVQSLLLREVSHPWSDHRRLERGGGGGLVTRTASIAYRALKKMKI</sequence>
<proteinExistence type="predicted"/>
<evidence type="ECO:0000313" key="2">
    <source>
        <dbReference type="EMBL" id="KAK1579736.1"/>
    </source>
</evidence>
<evidence type="ECO:0000313" key="3">
    <source>
        <dbReference type="Proteomes" id="UP001230504"/>
    </source>
</evidence>
<dbReference type="GeneID" id="85442780"/>
<reference evidence="2" key="1">
    <citation type="submission" date="2021-06" db="EMBL/GenBank/DDBJ databases">
        <title>Comparative genomics, transcriptomics and evolutionary studies reveal genomic signatures of adaptation to plant cell wall in hemibiotrophic fungi.</title>
        <authorList>
            <consortium name="DOE Joint Genome Institute"/>
            <person name="Baroncelli R."/>
            <person name="Diaz J.F."/>
            <person name="Benocci T."/>
            <person name="Peng M."/>
            <person name="Battaglia E."/>
            <person name="Haridas S."/>
            <person name="Andreopoulos W."/>
            <person name="Labutti K."/>
            <person name="Pangilinan J."/>
            <person name="Floch G.L."/>
            <person name="Makela M.R."/>
            <person name="Henrissat B."/>
            <person name="Grigoriev I.V."/>
            <person name="Crouch J.A."/>
            <person name="De Vries R.P."/>
            <person name="Sukno S.A."/>
            <person name="Thon M.R."/>
        </authorList>
    </citation>
    <scope>NUCLEOTIDE SEQUENCE</scope>
    <source>
        <strain evidence="2">CBS 125086</strain>
    </source>
</reference>
<accession>A0AAD8PS54</accession>
<feature type="region of interest" description="Disordered" evidence="1">
    <location>
        <begin position="1"/>
        <end position="31"/>
    </location>
</feature>
<dbReference type="EMBL" id="JAHLJV010000062">
    <property type="protein sequence ID" value="KAK1579736.1"/>
    <property type="molecule type" value="Genomic_DNA"/>
</dbReference>
<protein>
    <submittedName>
        <fullName evidence="2">Uncharacterized protein</fullName>
    </submittedName>
</protein>
<dbReference type="RefSeq" id="XP_060410839.1">
    <property type="nucleotide sequence ID" value="XM_060558540.1"/>
</dbReference>
<dbReference type="AlphaFoldDB" id="A0AAD8PS54"/>
<gene>
    <name evidence="2" type="ORF">LY79DRAFT_563276</name>
</gene>